<keyword evidence="1" id="KW-0732">Signal</keyword>
<accession>A0A6A6FJ29</accession>
<reference evidence="2" key="1">
    <citation type="journal article" date="2020" name="Stud. Mycol.">
        <title>101 Dothideomycetes genomes: a test case for predicting lifestyles and emergence of pathogens.</title>
        <authorList>
            <person name="Haridas S."/>
            <person name="Albert R."/>
            <person name="Binder M."/>
            <person name="Bloem J."/>
            <person name="Labutti K."/>
            <person name="Salamov A."/>
            <person name="Andreopoulos B."/>
            <person name="Baker S."/>
            <person name="Barry K."/>
            <person name="Bills G."/>
            <person name="Bluhm B."/>
            <person name="Cannon C."/>
            <person name="Castanera R."/>
            <person name="Culley D."/>
            <person name="Daum C."/>
            <person name="Ezra D."/>
            <person name="Gonzalez J."/>
            <person name="Henrissat B."/>
            <person name="Kuo A."/>
            <person name="Liang C."/>
            <person name="Lipzen A."/>
            <person name="Lutzoni F."/>
            <person name="Magnuson J."/>
            <person name="Mondo S."/>
            <person name="Nolan M."/>
            <person name="Ohm R."/>
            <person name="Pangilinan J."/>
            <person name="Park H.-J."/>
            <person name="Ramirez L."/>
            <person name="Alfaro M."/>
            <person name="Sun H."/>
            <person name="Tritt A."/>
            <person name="Yoshinaga Y."/>
            <person name="Zwiers L.-H."/>
            <person name="Turgeon B."/>
            <person name="Goodwin S."/>
            <person name="Spatafora J."/>
            <person name="Crous P."/>
            <person name="Grigoriev I."/>
        </authorList>
    </citation>
    <scope>NUCLEOTIDE SEQUENCE</scope>
    <source>
        <strain evidence="2">SCOH1-5</strain>
    </source>
</reference>
<evidence type="ECO:0008006" key="4">
    <source>
        <dbReference type="Google" id="ProtNLM"/>
    </source>
</evidence>
<gene>
    <name evidence="2" type="ORF">CERZMDRAFT_83607</name>
</gene>
<proteinExistence type="predicted"/>
<organism evidence="2 3">
    <name type="scientific">Cercospora zeae-maydis SCOH1-5</name>
    <dbReference type="NCBI Taxonomy" id="717836"/>
    <lineage>
        <taxon>Eukaryota</taxon>
        <taxon>Fungi</taxon>
        <taxon>Dikarya</taxon>
        <taxon>Ascomycota</taxon>
        <taxon>Pezizomycotina</taxon>
        <taxon>Dothideomycetes</taxon>
        <taxon>Dothideomycetidae</taxon>
        <taxon>Mycosphaerellales</taxon>
        <taxon>Mycosphaerellaceae</taxon>
        <taxon>Cercospora</taxon>
    </lineage>
</organism>
<sequence>MQFTTIAFSVLCSALLVAGSEVNSDDIPNGCRHKRSCQSVTSKAASCGGTAEWGDVFSQPEWISCACDQIGVREIASCVNCVKQHQTGGDILKLDKACKDRKF</sequence>
<keyword evidence="3" id="KW-1185">Reference proteome</keyword>
<dbReference type="Proteomes" id="UP000799539">
    <property type="component" value="Unassembled WGS sequence"/>
</dbReference>
<evidence type="ECO:0000313" key="2">
    <source>
        <dbReference type="EMBL" id="KAF2213432.1"/>
    </source>
</evidence>
<evidence type="ECO:0000256" key="1">
    <source>
        <dbReference type="SAM" id="SignalP"/>
    </source>
</evidence>
<dbReference type="EMBL" id="ML992670">
    <property type="protein sequence ID" value="KAF2213432.1"/>
    <property type="molecule type" value="Genomic_DNA"/>
</dbReference>
<name>A0A6A6FJ29_9PEZI</name>
<dbReference type="AlphaFoldDB" id="A0A6A6FJ29"/>
<feature type="chain" id="PRO_5025481853" description="Extracellular membrane protein CFEM domain-containing protein" evidence="1">
    <location>
        <begin position="20"/>
        <end position="103"/>
    </location>
</feature>
<dbReference type="OrthoDB" id="3630077at2759"/>
<feature type="signal peptide" evidence="1">
    <location>
        <begin position="1"/>
        <end position="19"/>
    </location>
</feature>
<evidence type="ECO:0000313" key="3">
    <source>
        <dbReference type="Proteomes" id="UP000799539"/>
    </source>
</evidence>
<protein>
    <recommendedName>
        <fullName evidence="4">Extracellular membrane protein CFEM domain-containing protein</fullName>
    </recommendedName>
</protein>